<dbReference type="PANTHER" id="PTHR30250:SF29">
    <property type="entry name" value="POLYSACCHARIDE BIOSYNTHESIS PROTEIN C-TERMINAL DOMAIN-CONTAINING PROTEIN"/>
    <property type="match status" value="1"/>
</dbReference>
<evidence type="ECO:0000313" key="7">
    <source>
        <dbReference type="EMBL" id="WHI60254.1"/>
    </source>
</evidence>
<keyword evidence="2" id="KW-1003">Cell membrane</keyword>
<dbReference type="GO" id="GO:0005886">
    <property type="term" value="C:plasma membrane"/>
    <property type="evidence" value="ECO:0007669"/>
    <property type="project" value="UniProtKB-SubCell"/>
</dbReference>
<dbReference type="InterPro" id="IPR050833">
    <property type="entry name" value="Poly_Biosynth_Transport"/>
</dbReference>
<feature type="transmembrane region" description="Helical" evidence="6">
    <location>
        <begin position="116"/>
        <end position="133"/>
    </location>
</feature>
<name>A0AAX3W663_MAMLE</name>
<dbReference type="RefSeq" id="WP_282862453.1">
    <property type="nucleotide sequence ID" value="NZ_CP118848.1"/>
</dbReference>
<keyword evidence="5 6" id="KW-0472">Membrane</keyword>
<feature type="transmembrane region" description="Helical" evidence="6">
    <location>
        <begin position="432"/>
        <end position="453"/>
    </location>
</feature>
<dbReference type="PANTHER" id="PTHR30250">
    <property type="entry name" value="PST FAMILY PREDICTED COLANIC ACID TRANSPORTER"/>
    <property type="match status" value="1"/>
</dbReference>
<keyword evidence="3 6" id="KW-0812">Transmembrane</keyword>
<feature type="transmembrane region" description="Helical" evidence="6">
    <location>
        <begin position="49"/>
        <end position="70"/>
    </location>
</feature>
<feature type="transmembrane region" description="Helical" evidence="6">
    <location>
        <begin position="12"/>
        <end position="29"/>
    </location>
</feature>
<keyword evidence="4 6" id="KW-1133">Transmembrane helix</keyword>
<dbReference type="InterPro" id="IPR002797">
    <property type="entry name" value="Polysacc_synth"/>
</dbReference>
<feature type="transmembrane region" description="Helical" evidence="6">
    <location>
        <begin position="398"/>
        <end position="420"/>
    </location>
</feature>
<organism evidence="7 8">
    <name type="scientific">Mammaliicoccus lentus</name>
    <name type="common">Staphylococcus lentus</name>
    <dbReference type="NCBI Taxonomy" id="42858"/>
    <lineage>
        <taxon>Bacteria</taxon>
        <taxon>Bacillati</taxon>
        <taxon>Bacillota</taxon>
        <taxon>Bacilli</taxon>
        <taxon>Bacillales</taxon>
        <taxon>Staphylococcaceae</taxon>
        <taxon>Mammaliicoccus</taxon>
    </lineage>
</organism>
<feature type="transmembrane region" description="Helical" evidence="6">
    <location>
        <begin position="154"/>
        <end position="171"/>
    </location>
</feature>
<feature type="transmembrane region" description="Helical" evidence="6">
    <location>
        <begin position="219"/>
        <end position="239"/>
    </location>
</feature>
<feature type="transmembrane region" description="Helical" evidence="6">
    <location>
        <begin position="82"/>
        <end position="104"/>
    </location>
</feature>
<feature type="transmembrane region" description="Helical" evidence="6">
    <location>
        <begin position="341"/>
        <end position="361"/>
    </location>
</feature>
<evidence type="ECO:0000256" key="1">
    <source>
        <dbReference type="ARBA" id="ARBA00004651"/>
    </source>
</evidence>
<comment type="subcellular location">
    <subcellularLocation>
        <location evidence="1">Cell membrane</location>
        <topology evidence="1">Multi-pass membrane protein</topology>
    </subcellularLocation>
</comment>
<evidence type="ECO:0000313" key="8">
    <source>
        <dbReference type="Proteomes" id="UP001223261"/>
    </source>
</evidence>
<feature type="transmembrane region" description="Helical" evidence="6">
    <location>
        <begin position="271"/>
        <end position="291"/>
    </location>
</feature>
<feature type="transmembrane region" description="Helical" evidence="6">
    <location>
        <begin position="312"/>
        <end position="335"/>
    </location>
</feature>
<dbReference type="Proteomes" id="UP001223261">
    <property type="component" value="Chromosome"/>
</dbReference>
<dbReference type="AlphaFoldDB" id="A0AAX3W663"/>
<feature type="transmembrane region" description="Helical" evidence="6">
    <location>
        <begin position="373"/>
        <end position="392"/>
    </location>
</feature>
<sequence length="504" mass="56606">MMTQSKPIFNSVLLLTITMVIVKSLSAIYRVPYQNILGDEGLYAYQQVYPLVAIVSVVSLNALPSVMSSWMIKRPQTTISALFWWLQSICLTTSIGVLIFAPTISSWMGDVQLTPMIRMASIALIPLVFISMVRGYYQMKHQMNTIAISQVIDQVLRVIVIFIAISVFMYMDVSIYQAGTIAISGSVIGLFSIVLYFYLKRKPKIHFSWEINFNDLKDVIIMTVLYAISYLILILWQLVDSFTLIHLLQDTGYTFQESIKVKGIFDRGASLIQMGLIITTTFSFVLIPLLTEELQKKNHHLVNEYANTSLKITVLFSMAAAIGLINLLPLLNTVFFKTNELVGTLSVFMLSVVFVTFIIMYTALLQVKARRSVLLIALIIGLLFKSIGNYVFVMQFGIFGASLATVISLGIYALTLHIIVMKLYRFQNMGLFIAKVIFTLTIMSGLVQIVLSIPTQSRLSSLLVLVLAGIVGVIIVLLGIIKLKILKREECQHLPLMDKLMKEK</sequence>
<reference evidence="7" key="1">
    <citation type="journal article" date="2023" name="Antibiotics">
        <title>Prevalence and Molecular Characterization of Methicillin-Resistant Staphylococci (MRS) and Mammaliicocci (MRM) in Dromedary Camels from Algeria: First Detection of SCCmec-mecC Hybrid in Methicillin-Resistant Mammaliicoccus lentus.</title>
        <authorList>
            <person name="Belhout C."/>
            <person name="Boyen F."/>
            <person name="Vereecke N."/>
            <person name="Theuns S."/>
            <person name="Taibi N."/>
            <person name="Stegger M."/>
            <person name="de la Fe-Rodriguez P.Y."/>
            <person name="Bouayad L."/>
            <person name="Elgroud R."/>
            <person name="Butaye P."/>
        </authorList>
    </citation>
    <scope>NUCLEOTIDE SEQUENCE</scope>
    <source>
        <strain evidence="7">7048</strain>
    </source>
</reference>
<accession>A0AAX3W663</accession>
<evidence type="ECO:0000256" key="3">
    <source>
        <dbReference type="ARBA" id="ARBA00022692"/>
    </source>
</evidence>
<dbReference type="CDD" id="cd13124">
    <property type="entry name" value="MATE_SpoVB_like"/>
    <property type="match status" value="1"/>
</dbReference>
<dbReference type="Pfam" id="PF01943">
    <property type="entry name" value="Polysacc_synt"/>
    <property type="match status" value="1"/>
</dbReference>
<evidence type="ECO:0000256" key="2">
    <source>
        <dbReference type="ARBA" id="ARBA00022475"/>
    </source>
</evidence>
<protein>
    <submittedName>
        <fullName evidence="7">Polysaccharide biosynthesis protein</fullName>
    </submittedName>
</protein>
<proteinExistence type="predicted"/>
<feature type="transmembrane region" description="Helical" evidence="6">
    <location>
        <begin position="177"/>
        <end position="199"/>
    </location>
</feature>
<dbReference type="EMBL" id="CP118848">
    <property type="protein sequence ID" value="WHI60254.1"/>
    <property type="molecule type" value="Genomic_DNA"/>
</dbReference>
<evidence type="ECO:0000256" key="4">
    <source>
        <dbReference type="ARBA" id="ARBA00022989"/>
    </source>
</evidence>
<evidence type="ECO:0000256" key="5">
    <source>
        <dbReference type="ARBA" id="ARBA00023136"/>
    </source>
</evidence>
<dbReference type="InterPro" id="IPR024923">
    <property type="entry name" value="PG_synth_SpoVB"/>
</dbReference>
<feature type="transmembrane region" description="Helical" evidence="6">
    <location>
        <begin position="459"/>
        <end position="481"/>
    </location>
</feature>
<evidence type="ECO:0000256" key="6">
    <source>
        <dbReference type="SAM" id="Phobius"/>
    </source>
</evidence>
<gene>
    <name evidence="7" type="ORF">PYH69_01025</name>
</gene>